<dbReference type="InterPro" id="IPR001387">
    <property type="entry name" value="Cro/C1-type_HTH"/>
</dbReference>
<dbReference type="EMBL" id="CP014691">
    <property type="protein sequence ID" value="AQS86898.1"/>
    <property type="molecule type" value="Genomic_DNA"/>
</dbReference>
<dbReference type="STRING" id="320497.A0U93_01860"/>
<name>A0A1U9KMB0_9PROT</name>
<dbReference type="GO" id="GO:0003677">
    <property type="term" value="F:DNA binding"/>
    <property type="evidence" value="ECO:0007669"/>
    <property type="project" value="InterPro"/>
</dbReference>
<dbReference type="SUPFAM" id="SSF47413">
    <property type="entry name" value="lambda repressor-like DNA-binding domains"/>
    <property type="match status" value="1"/>
</dbReference>
<dbReference type="RefSeq" id="WP_077805864.1">
    <property type="nucleotide sequence ID" value="NZ_BJXS01000004.1"/>
</dbReference>
<dbReference type="AlphaFoldDB" id="A0A1U9KMB0"/>
<accession>A0A1U9KMB0</accession>
<organism evidence="1 2">
    <name type="scientific">Neoasaia chiangmaiensis</name>
    <dbReference type="NCBI Taxonomy" id="320497"/>
    <lineage>
        <taxon>Bacteria</taxon>
        <taxon>Pseudomonadati</taxon>
        <taxon>Pseudomonadota</taxon>
        <taxon>Alphaproteobacteria</taxon>
        <taxon>Acetobacterales</taxon>
        <taxon>Acetobacteraceae</taxon>
        <taxon>Neoasaia</taxon>
    </lineage>
</organism>
<gene>
    <name evidence="1" type="ORF">A0U93_01860</name>
</gene>
<dbReference type="OrthoDB" id="7352402at2"/>
<reference evidence="1 2" key="1">
    <citation type="submission" date="2016-03" db="EMBL/GenBank/DDBJ databases">
        <title>Acetic acid bacteria sequencing.</title>
        <authorList>
            <person name="Brandt J."/>
            <person name="Jakob F."/>
            <person name="Vogel R.F."/>
        </authorList>
    </citation>
    <scope>NUCLEOTIDE SEQUENCE [LARGE SCALE GENOMIC DNA]</scope>
    <source>
        <strain evidence="1 2">NBRC 101099</strain>
    </source>
</reference>
<dbReference type="CDD" id="cd00093">
    <property type="entry name" value="HTH_XRE"/>
    <property type="match status" value="1"/>
</dbReference>
<dbReference type="Gene3D" id="1.10.260.40">
    <property type="entry name" value="lambda repressor-like DNA-binding domains"/>
    <property type="match status" value="1"/>
</dbReference>
<dbReference type="KEGG" id="nch:A0U93_01860"/>
<dbReference type="InterPro" id="IPR010982">
    <property type="entry name" value="Lambda_DNA-bd_dom_sf"/>
</dbReference>
<keyword evidence="2" id="KW-1185">Reference proteome</keyword>
<evidence type="ECO:0000313" key="2">
    <source>
        <dbReference type="Proteomes" id="UP000188604"/>
    </source>
</evidence>
<evidence type="ECO:0000313" key="1">
    <source>
        <dbReference type="EMBL" id="AQS86898.1"/>
    </source>
</evidence>
<sequence length="173" mass="19220">MFRTIKEHHEDGLGLPYPVVLIEAAEEEIDPATGDVVGIHVPDIEGLAAAVALARVLTPTGLLPQEVKFLRDVLDLGSAEFAADLSMDPATYSRWENGKQQVGQWADKQVRLIVVAALRDRFPHFSVDPKEIVGMRPLCADPRQLAPLLRMRRRALPQHTDMDDEWDTLPLAA</sequence>
<dbReference type="Proteomes" id="UP000188604">
    <property type="component" value="Chromosome"/>
</dbReference>
<protein>
    <submittedName>
        <fullName evidence="1">Uncharacterized protein</fullName>
    </submittedName>
</protein>
<proteinExistence type="predicted"/>